<gene>
    <name evidence="3" type="ORF">E5J99_07160</name>
</gene>
<protein>
    <submittedName>
        <fullName evidence="3">WecB/TagA/CpsF family glycosyltransferase</fullName>
    </submittedName>
</protein>
<dbReference type="Pfam" id="PF03808">
    <property type="entry name" value="Glyco_tran_WecG"/>
    <property type="match status" value="1"/>
</dbReference>
<sequence>MLPKRPVLDSWISTGTFAEFVGAILDLGAARSSAYVCCANVHMLVEAHHDPDFRRVLDEADVVVPDGSPVAAAIGLFHGQRQARVAGMDLLPALLTEAARRGQSVYFYGTTDEVLAAMVARARRELPALRIAGTCSPPFRALTPEEDAAETAAIAAADPDLLFVALGCPRQERWMAAHRGRIRSCMLGVGQAFPVYAGLEPRLPRWARQLWLEWAYRLWLEPRRLWRRYLHTNTRFVYLIGRRALGYMAGRPHSAA</sequence>
<evidence type="ECO:0000313" key="4">
    <source>
        <dbReference type="Proteomes" id="UP000297739"/>
    </source>
</evidence>
<keyword evidence="4" id="KW-1185">Reference proteome</keyword>
<dbReference type="InterPro" id="IPR004629">
    <property type="entry name" value="WecG_TagA_CpsF"/>
</dbReference>
<dbReference type="CDD" id="cd06533">
    <property type="entry name" value="Glyco_transf_WecG_TagA"/>
    <property type="match status" value="1"/>
</dbReference>
<evidence type="ECO:0000256" key="2">
    <source>
        <dbReference type="ARBA" id="ARBA00022679"/>
    </source>
</evidence>
<dbReference type="PANTHER" id="PTHR34136:SF1">
    <property type="entry name" value="UDP-N-ACETYL-D-MANNOSAMINURONIC ACID TRANSFERASE"/>
    <property type="match status" value="1"/>
</dbReference>
<evidence type="ECO:0000256" key="1">
    <source>
        <dbReference type="ARBA" id="ARBA00022676"/>
    </source>
</evidence>
<dbReference type="RefSeq" id="WP_135497040.1">
    <property type="nucleotide sequence ID" value="NZ_SRLD01000011.1"/>
</dbReference>
<dbReference type="EMBL" id="SRLD01000011">
    <property type="protein sequence ID" value="TGE17338.1"/>
    <property type="molecule type" value="Genomic_DNA"/>
</dbReference>
<keyword evidence="1" id="KW-0328">Glycosyltransferase</keyword>
<dbReference type="PANTHER" id="PTHR34136">
    <property type="match status" value="1"/>
</dbReference>
<dbReference type="Proteomes" id="UP000297739">
    <property type="component" value="Unassembled WGS sequence"/>
</dbReference>
<evidence type="ECO:0000313" key="3">
    <source>
        <dbReference type="EMBL" id="TGE17338.1"/>
    </source>
</evidence>
<reference evidence="3 4" key="1">
    <citation type="submission" date="2019-04" db="EMBL/GenBank/DDBJ databases">
        <authorList>
            <person name="Feng G."/>
            <person name="Zhang J."/>
            <person name="Zhu H."/>
        </authorList>
    </citation>
    <scope>NUCLEOTIDE SEQUENCE [LARGE SCALE GENOMIC DNA]</scope>
    <source>
        <strain evidence="3 4">JCM 17223</strain>
    </source>
</reference>
<dbReference type="OrthoDB" id="9771846at2"/>
<accession>A0A4Z0PM53</accession>
<name>A0A4Z0PM53_9BACT</name>
<keyword evidence="2 3" id="KW-0808">Transferase</keyword>
<proteinExistence type="predicted"/>
<organism evidence="3 4">
    <name type="scientific">Hymenobacter elongatus</name>
    <dbReference type="NCBI Taxonomy" id="877208"/>
    <lineage>
        <taxon>Bacteria</taxon>
        <taxon>Pseudomonadati</taxon>
        <taxon>Bacteroidota</taxon>
        <taxon>Cytophagia</taxon>
        <taxon>Cytophagales</taxon>
        <taxon>Hymenobacteraceae</taxon>
        <taxon>Hymenobacter</taxon>
    </lineage>
</organism>
<dbReference type="NCBIfam" id="TIGR00696">
    <property type="entry name" value="wecG_tagA_cpsF"/>
    <property type="match status" value="1"/>
</dbReference>
<dbReference type="GO" id="GO:0016758">
    <property type="term" value="F:hexosyltransferase activity"/>
    <property type="evidence" value="ECO:0007669"/>
    <property type="project" value="TreeGrafter"/>
</dbReference>
<comment type="caution">
    <text evidence="3">The sequence shown here is derived from an EMBL/GenBank/DDBJ whole genome shotgun (WGS) entry which is preliminary data.</text>
</comment>
<dbReference type="AlphaFoldDB" id="A0A4Z0PM53"/>